<dbReference type="PANTHER" id="PTHR16171">
    <property type="entry name" value="DNA REPAIR PROTEIN COMPLEMENTING XP-G CELLS-RELATED"/>
    <property type="match status" value="1"/>
</dbReference>
<dbReference type="InterPro" id="IPR036279">
    <property type="entry name" value="5-3_exonuclease_C_sf"/>
</dbReference>
<feature type="compositionally biased region" description="Acidic residues" evidence="14">
    <location>
        <begin position="747"/>
        <end position="765"/>
    </location>
</feature>
<feature type="region of interest" description="Disordered" evidence="14">
    <location>
        <begin position="362"/>
        <end position="431"/>
    </location>
</feature>
<comment type="similarity">
    <text evidence="12">Belongs to the XPG/RAD2 endonuclease family. GEN subfamily.</text>
</comment>
<protein>
    <submittedName>
        <fullName evidence="17">Putative dna excision repair protein</fullName>
    </submittedName>
</protein>
<feature type="domain" description="XPG N-terminal" evidence="16">
    <location>
        <begin position="1"/>
        <end position="98"/>
    </location>
</feature>
<sequence length="1343" mass="151185">MGVTGLWTIVQPCARPTPLPALNRKRLAVDASIWIYQFLKAVRDKEGNALRNSHIVGFFRRICKLLFHGIKPVFVFDGGAPILKRQTVLGRKRRREGRREDAVRTAGRLLGVQMKRRAEEEDSERKRREREGQTRSRPVEEEEVAPEEQLAYVDEIGMSEQQVQTTRKFYKKDAYHLPELTNGIEGMGRPEDPRIMSAEELEEYARQFHNGEDVNLYDFSKIDFNGEFFMSLPAGDRYNILNAARLRSRLRMGLSKEQLEEMFPDRMAFSKFQIERVRERNELTQRLMNLNGMNSEEQMFGVNGTNRIAGERGREYVLVKNDGVEGGWALGVVSLEKGVGDRNKPIDVDDYDRRNNKVDLVSESEEDDFEDVPVEGLNRLPKPRDDRRNMTYSDFQAREVAERRKEYSNARGKSNSNPTRMPSEDPDSLFVDDVVGQPGPSSLNVNYDNEDEDINRAIAMSLQQDQDEDAELDEEDHLNRAIELSLQKGYGQEEVEEDDPFEDVPIPEYEQRAVADARPLTKSSGKMIAHMVNNRANAAVPKRKEETEKMDSDSDSDMDFQSALRKARTQTAPEKVRQAAPIVVNKKKPFDGPLPFESIQFKSSLFGKRKVEKLAEEPQVEDDDELAGGFEKEDEKEKAKPLPPWLIGNDDIRSQVQQQRKKDQELNAKDRERAEEDDRIFQRDHGVIHVDSGDDNDSDVEVLDKAPTPNIVENSMDDLAEAVKAQPPQSDVPQDRRPPVESRVEDTVDLLEDSDEPVEWSESDYGDVAPKSKKDPNSVDPLEENMDVSSSKSKSPSPVFEDVDLPDVQATEPTHLSTSARNSPSPVFEDVQMADAISTLPSDPTVASKPPFDDAYDRQEAEAIPDEFDFSDPEEEELMTQLAIEAEEHARFASTLNNKSEKENHDSYEQDLKALRNQQKKDRRDADEVSHIMITECQALLRLFGIPYITAPMEAEAQCAELVRLGLVDGIVTDDSDIFLFGGTRVYKNLFNSNKLVECYLSSDLEKELSLSREQLISIAHLLGSDYTEGIPGIGPVTAVEILSEFPSHAGLEEFKEWWSLVQNPLTTLPLASEPTLFRKKFRRSQATKLFLPPAFPSQAVTEAYLKPDVDSTAEAFQWGVPDLGQLREFLMATVGWSQERVDEILVPVIRDMNRRETEGTQSNITRYFEGGVGVGGVGNGGAEGREKGSKRMREAVGKLKAKKRGGATNSLGDRGTFADNAREWAKKNELSVEAQAKRDASKKGKGKGKGKGRKRVVEEVNGDGDEDEGCEDEDMIVDADAEIEYNDADDYGDDDEEAEGEGSINSKPKTEDSEKGKGKGKGRGRSNGKTMGQGVKRRKVTE</sequence>
<dbReference type="FunFam" id="1.10.150.20:FF:000030">
    <property type="entry name" value="Flap endonuclease GEN-like 1"/>
    <property type="match status" value="1"/>
</dbReference>
<dbReference type="InterPro" id="IPR001044">
    <property type="entry name" value="XPG/Rad2_eukaryotes"/>
</dbReference>
<feature type="compositionally biased region" description="Polar residues" evidence="14">
    <location>
        <begin position="811"/>
        <end position="825"/>
    </location>
</feature>
<evidence type="ECO:0000256" key="12">
    <source>
        <dbReference type="ARBA" id="ARBA00038112"/>
    </source>
</evidence>
<dbReference type="SUPFAM" id="SSF47807">
    <property type="entry name" value="5' to 3' exonuclease, C-terminal subdomain"/>
    <property type="match status" value="1"/>
</dbReference>
<dbReference type="PROSITE" id="PS00841">
    <property type="entry name" value="XPG_1"/>
    <property type="match status" value="1"/>
</dbReference>
<comment type="subcellular location">
    <subcellularLocation>
        <location evidence="2">Nucleus</location>
    </subcellularLocation>
</comment>
<proteinExistence type="inferred from homology"/>
<keyword evidence="7" id="KW-0227">DNA damage</keyword>
<keyword evidence="8" id="KW-0378">Hydrolase</keyword>
<dbReference type="PROSITE" id="PS00842">
    <property type="entry name" value="XPG_2"/>
    <property type="match status" value="1"/>
</dbReference>
<feature type="compositionally biased region" description="Acidic residues" evidence="14">
    <location>
        <begin position="362"/>
        <end position="373"/>
    </location>
</feature>
<dbReference type="PANTHER" id="PTHR16171:SF7">
    <property type="entry name" value="DNA REPAIR PROTEIN RAD2"/>
    <property type="match status" value="1"/>
</dbReference>
<evidence type="ECO:0000256" key="4">
    <source>
        <dbReference type="ARBA" id="ARBA00022722"/>
    </source>
</evidence>
<feature type="region of interest" description="Disordered" evidence="14">
    <location>
        <begin position="113"/>
        <end position="145"/>
    </location>
</feature>
<evidence type="ECO:0000256" key="7">
    <source>
        <dbReference type="ARBA" id="ARBA00022763"/>
    </source>
</evidence>
<dbReference type="CDD" id="cd09904">
    <property type="entry name" value="H3TH_XPG"/>
    <property type="match status" value="1"/>
</dbReference>
<dbReference type="SMART" id="SM00484">
    <property type="entry name" value="XPGI"/>
    <property type="match status" value="1"/>
</dbReference>
<dbReference type="InterPro" id="IPR006084">
    <property type="entry name" value="XPG/Rad2"/>
</dbReference>
<feature type="region of interest" description="Disordered" evidence="14">
    <location>
        <begin position="532"/>
        <end position="580"/>
    </location>
</feature>
<dbReference type="Gene3D" id="3.40.50.1010">
    <property type="entry name" value="5'-nuclease"/>
    <property type="match status" value="2"/>
</dbReference>
<reference evidence="18" key="1">
    <citation type="journal article" date="2013" name="Genome Announc.">
        <title>Draft genome sequence of Botrytis cinerea BcDW1, inoculum for noble rot of grape berries.</title>
        <authorList>
            <person name="Blanco-Ulate B."/>
            <person name="Allen G."/>
            <person name="Powell A.L."/>
            <person name="Cantu D."/>
        </authorList>
    </citation>
    <scope>NUCLEOTIDE SEQUENCE [LARGE SCALE GENOMIC DNA]</scope>
    <source>
        <strain evidence="18">BcDW1</strain>
    </source>
</reference>
<name>M7TSP8_BOTF1</name>
<comment type="similarity">
    <text evidence="3">Belongs to the XPG/RAD2 endonuclease family. XPG subfamily.</text>
</comment>
<evidence type="ECO:0000256" key="6">
    <source>
        <dbReference type="ARBA" id="ARBA00022759"/>
    </source>
</evidence>
<dbReference type="InterPro" id="IPR019974">
    <property type="entry name" value="XPG_CS"/>
</dbReference>
<dbReference type="Pfam" id="PF00867">
    <property type="entry name" value="XPG_I"/>
    <property type="match status" value="1"/>
</dbReference>
<feature type="domain" description="XPG-I" evidence="15">
    <location>
        <begin position="942"/>
        <end position="1011"/>
    </location>
</feature>
<dbReference type="STRING" id="1290391.M7TSP8"/>
<evidence type="ECO:0000313" key="18">
    <source>
        <dbReference type="Proteomes" id="UP000012045"/>
    </source>
</evidence>
<dbReference type="SMART" id="SM00485">
    <property type="entry name" value="XPGN"/>
    <property type="match status" value="1"/>
</dbReference>
<dbReference type="Pfam" id="PF02809">
    <property type="entry name" value="UIM"/>
    <property type="match status" value="2"/>
</dbReference>
<dbReference type="InterPro" id="IPR006086">
    <property type="entry name" value="XPG-I_dom"/>
</dbReference>
<dbReference type="GO" id="GO:0006289">
    <property type="term" value="P:nucleotide-excision repair"/>
    <property type="evidence" value="ECO:0007669"/>
    <property type="project" value="InterPro"/>
</dbReference>
<dbReference type="GO" id="GO:0003697">
    <property type="term" value="F:single-stranded DNA binding"/>
    <property type="evidence" value="ECO:0007669"/>
    <property type="project" value="InterPro"/>
</dbReference>
<feature type="compositionally biased region" description="Polar residues" evidence="14">
    <location>
        <begin position="411"/>
        <end position="420"/>
    </location>
</feature>
<evidence type="ECO:0000256" key="2">
    <source>
        <dbReference type="ARBA" id="ARBA00004123"/>
    </source>
</evidence>
<feature type="region of interest" description="Disordered" evidence="14">
    <location>
        <begin position="1179"/>
        <end position="1343"/>
    </location>
</feature>
<dbReference type="Pfam" id="PF00752">
    <property type="entry name" value="XPG_N"/>
    <property type="match status" value="1"/>
</dbReference>
<feature type="coiled-coil region" evidence="13">
    <location>
        <begin position="898"/>
        <end position="925"/>
    </location>
</feature>
<feature type="compositionally biased region" description="Basic and acidic residues" evidence="14">
    <location>
        <begin position="630"/>
        <end position="640"/>
    </location>
</feature>
<dbReference type="OrthoDB" id="31113at2759"/>
<feature type="region of interest" description="Disordered" evidence="14">
    <location>
        <begin position="612"/>
        <end position="853"/>
    </location>
</feature>
<evidence type="ECO:0000256" key="11">
    <source>
        <dbReference type="ARBA" id="ARBA00023242"/>
    </source>
</evidence>
<dbReference type="SMART" id="SM00279">
    <property type="entry name" value="HhH2"/>
    <property type="match status" value="1"/>
</dbReference>
<evidence type="ECO:0000256" key="14">
    <source>
        <dbReference type="SAM" id="MobiDB-lite"/>
    </source>
</evidence>
<dbReference type="GO" id="GO:0048256">
    <property type="term" value="F:flap endonuclease activity"/>
    <property type="evidence" value="ECO:0007669"/>
    <property type="project" value="UniProtKB-ARBA"/>
</dbReference>
<feature type="compositionally biased region" description="Basic and acidic residues" evidence="14">
    <location>
        <begin position="1184"/>
        <end position="1198"/>
    </location>
</feature>
<gene>
    <name evidence="17" type="ORF">BcDW1_7232</name>
</gene>
<keyword evidence="10" id="KW-0234">DNA repair</keyword>
<evidence type="ECO:0000256" key="5">
    <source>
        <dbReference type="ARBA" id="ARBA00022723"/>
    </source>
</evidence>
<feature type="compositionally biased region" description="Basic and acidic residues" evidence="14">
    <location>
        <begin position="542"/>
        <end position="552"/>
    </location>
</feature>
<dbReference type="FunFam" id="3.40.50.1010:FF:000112">
    <property type="entry name" value="ERCC excision repair 5, endonuclease"/>
    <property type="match status" value="1"/>
</dbReference>
<accession>M7TSP8</accession>
<keyword evidence="5" id="KW-0479">Metal-binding</keyword>
<dbReference type="SUPFAM" id="SSF88723">
    <property type="entry name" value="PIN domain-like"/>
    <property type="match status" value="1"/>
</dbReference>
<feature type="compositionally biased region" description="Basic and acidic residues" evidence="14">
    <location>
        <begin position="1309"/>
        <end position="1318"/>
    </location>
</feature>
<feature type="compositionally biased region" description="Basic and acidic residues" evidence="14">
    <location>
        <begin position="1221"/>
        <end position="1243"/>
    </location>
</feature>
<feature type="compositionally biased region" description="Basic and acidic residues" evidence="14">
    <location>
        <begin position="660"/>
        <end position="692"/>
    </location>
</feature>
<feature type="compositionally biased region" description="Acidic residues" evidence="14">
    <location>
        <begin position="1261"/>
        <end position="1301"/>
    </location>
</feature>
<evidence type="ECO:0000256" key="8">
    <source>
        <dbReference type="ARBA" id="ARBA00022801"/>
    </source>
</evidence>
<dbReference type="PRINTS" id="PR00066">
    <property type="entry name" value="XRODRMPGMNTG"/>
</dbReference>
<evidence type="ECO:0000313" key="17">
    <source>
        <dbReference type="EMBL" id="EMR84204.1"/>
    </source>
</evidence>
<evidence type="ECO:0000259" key="16">
    <source>
        <dbReference type="SMART" id="SM00485"/>
    </source>
</evidence>
<evidence type="ECO:0000256" key="10">
    <source>
        <dbReference type="ARBA" id="ARBA00023204"/>
    </source>
</evidence>
<dbReference type="GO" id="GO:0005634">
    <property type="term" value="C:nucleus"/>
    <property type="evidence" value="ECO:0007669"/>
    <property type="project" value="UniProtKB-SubCell"/>
</dbReference>
<dbReference type="GO" id="GO:0046872">
    <property type="term" value="F:metal ion binding"/>
    <property type="evidence" value="ECO:0007669"/>
    <property type="project" value="UniProtKB-KW"/>
</dbReference>
<evidence type="ECO:0000259" key="15">
    <source>
        <dbReference type="SMART" id="SM00484"/>
    </source>
</evidence>
<dbReference type="InterPro" id="IPR029060">
    <property type="entry name" value="PIN-like_dom_sf"/>
</dbReference>
<feature type="compositionally biased region" description="Low complexity" evidence="14">
    <location>
        <begin position="788"/>
        <end position="799"/>
    </location>
</feature>
<feature type="compositionally biased region" description="Basic and acidic residues" evidence="14">
    <location>
        <begin position="116"/>
        <end position="139"/>
    </location>
</feature>
<dbReference type="PRINTS" id="PR00853">
    <property type="entry name" value="XPGRADSUPER"/>
</dbReference>
<dbReference type="Gene3D" id="1.10.150.20">
    <property type="entry name" value="5' to 3' exonuclease, C-terminal subdomain"/>
    <property type="match status" value="1"/>
</dbReference>
<keyword evidence="6" id="KW-0255">Endonuclease</keyword>
<dbReference type="InterPro" id="IPR006085">
    <property type="entry name" value="XPG_DNA_repair_N"/>
</dbReference>
<dbReference type="EMBL" id="KB707964">
    <property type="protein sequence ID" value="EMR84204.1"/>
    <property type="molecule type" value="Genomic_DNA"/>
</dbReference>
<dbReference type="CDD" id="cd09868">
    <property type="entry name" value="PIN_XPG_RAD2"/>
    <property type="match status" value="2"/>
</dbReference>
<organism evidence="17 18">
    <name type="scientific">Botryotinia fuckeliana (strain BcDW1)</name>
    <name type="common">Noble rot fungus</name>
    <name type="synonym">Botrytis cinerea</name>
    <dbReference type="NCBI Taxonomy" id="1290391"/>
    <lineage>
        <taxon>Eukaryota</taxon>
        <taxon>Fungi</taxon>
        <taxon>Dikarya</taxon>
        <taxon>Ascomycota</taxon>
        <taxon>Pezizomycotina</taxon>
        <taxon>Leotiomycetes</taxon>
        <taxon>Helotiales</taxon>
        <taxon>Sclerotiniaceae</taxon>
        <taxon>Botrytis</taxon>
    </lineage>
</organism>
<dbReference type="InterPro" id="IPR008918">
    <property type="entry name" value="HhH2"/>
</dbReference>
<dbReference type="PROSITE" id="PS50330">
    <property type="entry name" value="UIM"/>
    <property type="match status" value="1"/>
</dbReference>
<evidence type="ECO:0000256" key="9">
    <source>
        <dbReference type="ARBA" id="ARBA00022842"/>
    </source>
</evidence>
<feature type="compositionally biased region" description="Basic and acidic residues" evidence="14">
    <location>
        <begin position="733"/>
        <end position="746"/>
    </location>
</feature>
<dbReference type="HOGENOM" id="CLU_003018_0_0_1"/>
<dbReference type="SMART" id="SM00726">
    <property type="entry name" value="UIM"/>
    <property type="match status" value="2"/>
</dbReference>
<keyword evidence="11" id="KW-0539">Nucleus</keyword>
<evidence type="ECO:0000256" key="13">
    <source>
        <dbReference type="SAM" id="Coils"/>
    </source>
</evidence>
<comment type="cofactor">
    <cofactor evidence="1">
        <name>Mg(2+)</name>
        <dbReference type="ChEBI" id="CHEBI:18420"/>
    </cofactor>
</comment>
<dbReference type="InterPro" id="IPR003903">
    <property type="entry name" value="UIM_dom"/>
</dbReference>
<feature type="compositionally biased region" description="Basic and acidic residues" evidence="14">
    <location>
        <begin position="396"/>
        <end position="408"/>
    </location>
</feature>
<dbReference type="Proteomes" id="UP000012045">
    <property type="component" value="Unassembled WGS sequence"/>
</dbReference>
<keyword evidence="9" id="KW-0460">Magnesium</keyword>
<evidence type="ECO:0000256" key="1">
    <source>
        <dbReference type="ARBA" id="ARBA00001946"/>
    </source>
</evidence>
<evidence type="ECO:0000256" key="3">
    <source>
        <dbReference type="ARBA" id="ARBA00005283"/>
    </source>
</evidence>
<dbReference type="FunFam" id="3.40.50.1010:FF:000061">
    <property type="entry name" value="Single-stranded DNA endonuclease (Eurofung)"/>
    <property type="match status" value="1"/>
</dbReference>
<keyword evidence="13" id="KW-0175">Coiled coil</keyword>
<keyword evidence="4" id="KW-0540">Nuclease</keyword>
<feature type="compositionally biased region" description="Basic residues" evidence="14">
    <location>
        <begin position="1244"/>
        <end position="1255"/>
    </location>
</feature>